<proteinExistence type="predicted"/>
<name>A0A1I6RWR1_9RHOB</name>
<sequence length="317" mass="35092">MKILVVDDDPFILELFPEIFELADMTDIHTAAGGPQALELIAAEKQPFDCFVLDVDMPEMDGIELCHRIRSLAGHDMTPILMLTARTDAFSIESAFAAGANDYISKPFNLKDVYNRIRVAERLSEAAKTVVSIDALDIPAENPIGEHHFALTEKLFFSHVDRLILSFSLGNYLTQLDRKTLNGCKAFCVSLDSADRVYEATTSAGFARLLSDLGTSIYNVVASPHLLMSYEGNGQFVCITRETELPDWEVMETEIQRSIKEASYGMTLDDQVDITVSVGTPIVPNANRTQRVKNTFTRAICRAEMRASNKGSVAVKV</sequence>
<dbReference type="STRING" id="394264.SAMN04488040_1612"/>
<dbReference type="PROSITE" id="PS50110">
    <property type="entry name" value="RESPONSE_REGULATORY"/>
    <property type="match status" value="1"/>
</dbReference>
<evidence type="ECO:0000256" key="1">
    <source>
        <dbReference type="ARBA" id="ARBA00022553"/>
    </source>
</evidence>
<dbReference type="GO" id="GO:0000976">
    <property type="term" value="F:transcription cis-regulatory region binding"/>
    <property type="evidence" value="ECO:0007669"/>
    <property type="project" value="TreeGrafter"/>
</dbReference>
<evidence type="ECO:0000259" key="7">
    <source>
        <dbReference type="PROSITE" id="PS50110"/>
    </source>
</evidence>
<dbReference type="SMART" id="SM00448">
    <property type="entry name" value="REC"/>
    <property type="match status" value="1"/>
</dbReference>
<evidence type="ECO:0000256" key="3">
    <source>
        <dbReference type="ARBA" id="ARBA00023015"/>
    </source>
</evidence>
<evidence type="ECO:0000313" key="8">
    <source>
        <dbReference type="EMBL" id="SFS69030.1"/>
    </source>
</evidence>
<reference evidence="9" key="1">
    <citation type="submission" date="2016-10" db="EMBL/GenBank/DDBJ databases">
        <authorList>
            <person name="Varghese N."/>
            <person name="Submissions S."/>
        </authorList>
    </citation>
    <scope>NUCLEOTIDE SEQUENCE [LARGE SCALE GENOMIC DNA]</scope>
    <source>
        <strain evidence="9">DSM 23422</strain>
    </source>
</reference>
<dbReference type="PANTHER" id="PTHR48111:SF1">
    <property type="entry name" value="TWO-COMPONENT RESPONSE REGULATOR ORR33"/>
    <property type="match status" value="1"/>
</dbReference>
<dbReference type="GO" id="GO:0006355">
    <property type="term" value="P:regulation of DNA-templated transcription"/>
    <property type="evidence" value="ECO:0007669"/>
    <property type="project" value="TreeGrafter"/>
</dbReference>
<organism evidence="8 9">
    <name type="scientific">Sulfitobacter marinus</name>
    <dbReference type="NCBI Taxonomy" id="394264"/>
    <lineage>
        <taxon>Bacteria</taxon>
        <taxon>Pseudomonadati</taxon>
        <taxon>Pseudomonadota</taxon>
        <taxon>Alphaproteobacteria</taxon>
        <taxon>Rhodobacterales</taxon>
        <taxon>Roseobacteraceae</taxon>
        <taxon>Sulfitobacter</taxon>
    </lineage>
</organism>
<dbReference type="InterPro" id="IPR001789">
    <property type="entry name" value="Sig_transdc_resp-reg_receiver"/>
</dbReference>
<dbReference type="Gene3D" id="3.40.50.2300">
    <property type="match status" value="1"/>
</dbReference>
<dbReference type="InterPro" id="IPR039420">
    <property type="entry name" value="WalR-like"/>
</dbReference>
<accession>A0A1I6RWR1</accession>
<dbReference type="CDD" id="cd17574">
    <property type="entry name" value="REC_OmpR"/>
    <property type="match status" value="1"/>
</dbReference>
<keyword evidence="1 6" id="KW-0597">Phosphoprotein</keyword>
<dbReference type="Pfam" id="PF00072">
    <property type="entry name" value="Response_reg"/>
    <property type="match status" value="1"/>
</dbReference>
<keyword evidence="2" id="KW-0902">Two-component regulatory system</keyword>
<keyword evidence="9" id="KW-1185">Reference proteome</keyword>
<dbReference type="GO" id="GO:0000156">
    <property type="term" value="F:phosphorelay response regulator activity"/>
    <property type="evidence" value="ECO:0007669"/>
    <property type="project" value="TreeGrafter"/>
</dbReference>
<keyword evidence="4" id="KW-0238">DNA-binding</keyword>
<feature type="domain" description="Response regulatory" evidence="7">
    <location>
        <begin position="2"/>
        <end position="121"/>
    </location>
</feature>
<keyword evidence="3" id="KW-0805">Transcription regulation</keyword>
<protein>
    <submittedName>
        <fullName evidence="8">Response regulator receiver domain-containing protein</fullName>
    </submittedName>
</protein>
<gene>
    <name evidence="8" type="ORF">SAMN04488040_1612</name>
</gene>
<evidence type="ECO:0000256" key="6">
    <source>
        <dbReference type="PROSITE-ProRule" id="PRU00169"/>
    </source>
</evidence>
<dbReference type="PANTHER" id="PTHR48111">
    <property type="entry name" value="REGULATOR OF RPOS"/>
    <property type="match status" value="1"/>
</dbReference>
<dbReference type="InterPro" id="IPR011006">
    <property type="entry name" value="CheY-like_superfamily"/>
</dbReference>
<feature type="modified residue" description="4-aspartylphosphate" evidence="6">
    <location>
        <position position="54"/>
    </location>
</feature>
<evidence type="ECO:0000313" key="9">
    <source>
        <dbReference type="Proteomes" id="UP000199239"/>
    </source>
</evidence>
<evidence type="ECO:0000256" key="5">
    <source>
        <dbReference type="ARBA" id="ARBA00023163"/>
    </source>
</evidence>
<dbReference type="SUPFAM" id="SSF52172">
    <property type="entry name" value="CheY-like"/>
    <property type="match status" value="1"/>
</dbReference>
<dbReference type="EMBL" id="FPAJ01000002">
    <property type="protein sequence ID" value="SFS69030.1"/>
    <property type="molecule type" value="Genomic_DNA"/>
</dbReference>
<dbReference type="AlphaFoldDB" id="A0A1I6RWR1"/>
<evidence type="ECO:0000256" key="4">
    <source>
        <dbReference type="ARBA" id="ARBA00023125"/>
    </source>
</evidence>
<dbReference type="GO" id="GO:0005829">
    <property type="term" value="C:cytosol"/>
    <property type="evidence" value="ECO:0007669"/>
    <property type="project" value="TreeGrafter"/>
</dbReference>
<evidence type="ECO:0000256" key="2">
    <source>
        <dbReference type="ARBA" id="ARBA00023012"/>
    </source>
</evidence>
<keyword evidence="5" id="KW-0804">Transcription</keyword>
<dbReference type="GO" id="GO:0032993">
    <property type="term" value="C:protein-DNA complex"/>
    <property type="evidence" value="ECO:0007669"/>
    <property type="project" value="TreeGrafter"/>
</dbReference>
<dbReference type="OrthoDB" id="7326651at2"/>
<dbReference type="Proteomes" id="UP000199239">
    <property type="component" value="Unassembled WGS sequence"/>
</dbReference>